<organism evidence="14 15">
    <name type="scientific">Dillenia turbinata</name>
    <dbReference type="NCBI Taxonomy" id="194707"/>
    <lineage>
        <taxon>Eukaryota</taxon>
        <taxon>Viridiplantae</taxon>
        <taxon>Streptophyta</taxon>
        <taxon>Embryophyta</taxon>
        <taxon>Tracheophyta</taxon>
        <taxon>Spermatophyta</taxon>
        <taxon>Magnoliopsida</taxon>
        <taxon>eudicotyledons</taxon>
        <taxon>Gunneridae</taxon>
        <taxon>Pentapetalae</taxon>
        <taxon>Dilleniales</taxon>
        <taxon>Dilleniaceae</taxon>
        <taxon>Dillenia</taxon>
    </lineage>
</organism>
<comment type="cofactor">
    <cofactor evidence="1">
        <name>Zn(2+)</name>
        <dbReference type="ChEBI" id="CHEBI:29105"/>
    </cofactor>
</comment>
<evidence type="ECO:0000256" key="12">
    <source>
        <dbReference type="ARBA" id="ARBA00049243"/>
    </source>
</evidence>
<dbReference type="GO" id="GO:0005829">
    <property type="term" value="C:cytosol"/>
    <property type="evidence" value="ECO:0007669"/>
    <property type="project" value="TreeGrafter"/>
</dbReference>
<evidence type="ECO:0000313" key="14">
    <source>
        <dbReference type="EMBL" id="KAK6939987.1"/>
    </source>
</evidence>
<dbReference type="EC" id="1.1.1.1" evidence="5"/>
<evidence type="ECO:0000256" key="11">
    <source>
        <dbReference type="ARBA" id="ARBA00049164"/>
    </source>
</evidence>
<dbReference type="AlphaFoldDB" id="A0AAN8W6C1"/>
<keyword evidence="6" id="KW-0963">Cytoplasm</keyword>
<comment type="subunit">
    <text evidence="4">Homodimer.</text>
</comment>
<dbReference type="Gene3D" id="3.90.180.10">
    <property type="entry name" value="Medium-chain alcohol dehydrogenases, catalytic domain"/>
    <property type="match status" value="1"/>
</dbReference>
<evidence type="ECO:0000256" key="7">
    <source>
        <dbReference type="ARBA" id="ARBA00022723"/>
    </source>
</evidence>
<dbReference type="GO" id="GO:0008270">
    <property type="term" value="F:zinc ion binding"/>
    <property type="evidence" value="ECO:0007669"/>
    <property type="project" value="TreeGrafter"/>
</dbReference>
<evidence type="ECO:0000256" key="6">
    <source>
        <dbReference type="ARBA" id="ARBA00022490"/>
    </source>
</evidence>
<dbReference type="EMBL" id="JBAMMX010000005">
    <property type="protein sequence ID" value="KAK6939987.1"/>
    <property type="molecule type" value="Genomic_DNA"/>
</dbReference>
<dbReference type="PANTHER" id="PTHR43880">
    <property type="entry name" value="ALCOHOL DEHYDROGENASE"/>
    <property type="match status" value="1"/>
</dbReference>
<evidence type="ECO:0000256" key="2">
    <source>
        <dbReference type="ARBA" id="ARBA00004496"/>
    </source>
</evidence>
<reference evidence="14 15" key="1">
    <citation type="submission" date="2023-12" db="EMBL/GenBank/DDBJ databases">
        <title>A high-quality genome assembly for Dillenia turbinata (Dilleniales).</title>
        <authorList>
            <person name="Chanderbali A."/>
        </authorList>
    </citation>
    <scope>NUCLEOTIDE SEQUENCE [LARGE SCALE GENOMIC DNA]</scope>
    <source>
        <strain evidence="14">LSX21</strain>
        <tissue evidence="14">Leaf</tissue>
    </source>
</reference>
<protein>
    <recommendedName>
        <fullName evidence="5">alcohol dehydrogenase</fullName>
        <ecNumber evidence="5">1.1.1.1</ecNumber>
    </recommendedName>
</protein>
<dbReference type="SUPFAM" id="SSF50129">
    <property type="entry name" value="GroES-like"/>
    <property type="match status" value="1"/>
</dbReference>
<evidence type="ECO:0000256" key="1">
    <source>
        <dbReference type="ARBA" id="ARBA00001947"/>
    </source>
</evidence>
<comment type="similarity">
    <text evidence="3">Belongs to the zinc-containing alcohol dehydrogenase family.</text>
</comment>
<keyword evidence="15" id="KW-1185">Reference proteome</keyword>
<evidence type="ECO:0000259" key="13">
    <source>
        <dbReference type="Pfam" id="PF08240"/>
    </source>
</evidence>
<evidence type="ECO:0000256" key="8">
    <source>
        <dbReference type="ARBA" id="ARBA00022833"/>
    </source>
</evidence>
<name>A0AAN8W6C1_9MAGN</name>
<keyword evidence="8" id="KW-0862">Zinc</keyword>
<keyword evidence="10" id="KW-0520">NAD</keyword>
<evidence type="ECO:0000256" key="10">
    <source>
        <dbReference type="ARBA" id="ARBA00023027"/>
    </source>
</evidence>
<comment type="subcellular location">
    <subcellularLocation>
        <location evidence="2">Cytoplasm</location>
    </subcellularLocation>
</comment>
<dbReference type="Proteomes" id="UP001370490">
    <property type="component" value="Unassembled WGS sequence"/>
</dbReference>
<dbReference type="Gene3D" id="3.40.50.720">
    <property type="entry name" value="NAD(P)-binding Rossmann-like Domain"/>
    <property type="match status" value="1"/>
</dbReference>
<comment type="catalytic activity">
    <reaction evidence="12">
        <text>a primary alcohol + NAD(+) = an aldehyde + NADH + H(+)</text>
        <dbReference type="Rhea" id="RHEA:10736"/>
        <dbReference type="ChEBI" id="CHEBI:15378"/>
        <dbReference type="ChEBI" id="CHEBI:15734"/>
        <dbReference type="ChEBI" id="CHEBI:17478"/>
        <dbReference type="ChEBI" id="CHEBI:57540"/>
        <dbReference type="ChEBI" id="CHEBI:57945"/>
        <dbReference type="EC" id="1.1.1.1"/>
    </reaction>
</comment>
<proteinExistence type="inferred from homology"/>
<gene>
    <name evidence="14" type="ORF">RJ641_029518</name>
</gene>
<comment type="caution">
    <text evidence="14">The sequence shown here is derived from an EMBL/GenBank/DDBJ whole genome shotgun (WGS) entry which is preliminary data.</text>
</comment>
<evidence type="ECO:0000256" key="3">
    <source>
        <dbReference type="ARBA" id="ARBA00008072"/>
    </source>
</evidence>
<dbReference type="GO" id="GO:0046294">
    <property type="term" value="P:formaldehyde catabolic process"/>
    <property type="evidence" value="ECO:0007669"/>
    <property type="project" value="TreeGrafter"/>
</dbReference>
<dbReference type="Pfam" id="PF08240">
    <property type="entry name" value="ADH_N"/>
    <property type="match status" value="1"/>
</dbReference>
<keyword evidence="7" id="KW-0479">Metal-binding</keyword>
<dbReference type="PANTHER" id="PTHR43880:SF9">
    <property type="entry name" value="ALCOHOL DEHYDROGENASE 1"/>
    <property type="match status" value="1"/>
</dbReference>
<evidence type="ECO:0000256" key="9">
    <source>
        <dbReference type="ARBA" id="ARBA00023002"/>
    </source>
</evidence>
<dbReference type="InterPro" id="IPR036291">
    <property type="entry name" value="NAD(P)-bd_dom_sf"/>
</dbReference>
<sequence length="185" mass="20632">MSSTAGKVIRCRAAVTWEAGKPMVIEVMEATPPQAMEVLIKIAFTSLCHTDVYFWEAQGQSPVFPRIFGHESGGYVPKILNCSELAAEGACIAWASWIVLIDLINSRFEEVIRLINMCNLMSQFVPFDVKQLKKFGVTQFVNPEEHKKPVQEVLAEMTDGGGNRSIECTGNIDSVYNFCLPMHSR</sequence>
<dbReference type="GO" id="GO:0051903">
    <property type="term" value="F:S-(hydroxymethyl)glutathione dehydrogenase [NAD(P)+] activity"/>
    <property type="evidence" value="ECO:0007669"/>
    <property type="project" value="TreeGrafter"/>
</dbReference>
<dbReference type="SUPFAM" id="SSF51735">
    <property type="entry name" value="NAD(P)-binding Rossmann-fold domains"/>
    <property type="match status" value="1"/>
</dbReference>
<dbReference type="GO" id="GO:0004022">
    <property type="term" value="F:alcohol dehydrogenase (NAD+) activity"/>
    <property type="evidence" value="ECO:0007669"/>
    <property type="project" value="UniProtKB-EC"/>
</dbReference>
<evidence type="ECO:0000256" key="5">
    <source>
        <dbReference type="ARBA" id="ARBA00013190"/>
    </source>
</evidence>
<dbReference type="InterPro" id="IPR013154">
    <property type="entry name" value="ADH-like_N"/>
</dbReference>
<evidence type="ECO:0000256" key="4">
    <source>
        <dbReference type="ARBA" id="ARBA00011738"/>
    </source>
</evidence>
<feature type="domain" description="Alcohol dehydrogenase-like N-terminal" evidence="13">
    <location>
        <begin position="36"/>
        <end position="80"/>
    </location>
</feature>
<accession>A0AAN8W6C1</accession>
<evidence type="ECO:0000313" key="15">
    <source>
        <dbReference type="Proteomes" id="UP001370490"/>
    </source>
</evidence>
<keyword evidence="9" id="KW-0560">Oxidoreductase</keyword>
<comment type="catalytic activity">
    <reaction evidence="11">
        <text>a secondary alcohol + NAD(+) = a ketone + NADH + H(+)</text>
        <dbReference type="Rhea" id="RHEA:10740"/>
        <dbReference type="ChEBI" id="CHEBI:15378"/>
        <dbReference type="ChEBI" id="CHEBI:17087"/>
        <dbReference type="ChEBI" id="CHEBI:35681"/>
        <dbReference type="ChEBI" id="CHEBI:57540"/>
        <dbReference type="ChEBI" id="CHEBI:57945"/>
        <dbReference type="EC" id="1.1.1.1"/>
    </reaction>
</comment>
<feature type="non-terminal residue" evidence="14">
    <location>
        <position position="185"/>
    </location>
</feature>
<dbReference type="InterPro" id="IPR011032">
    <property type="entry name" value="GroES-like_sf"/>
</dbReference>